<reference evidence="7" key="2">
    <citation type="journal article" date="2024" name="Nature">
        <title>Anoxygenic phototroph of the Chloroflexota uses a type I reaction centre.</title>
        <authorList>
            <person name="Tsuji J.M."/>
            <person name="Shaw N.A."/>
            <person name="Nagashima S."/>
            <person name="Venkiteswaran J.J."/>
            <person name="Schiff S.L."/>
            <person name="Watanabe T."/>
            <person name="Fukui M."/>
            <person name="Hanada S."/>
            <person name="Tank M."/>
            <person name="Neufeld J.D."/>
        </authorList>
    </citation>
    <scope>NUCLEOTIDE SEQUENCE</scope>
    <source>
        <strain evidence="7">L227-S17</strain>
    </source>
</reference>
<dbReference type="CDD" id="cd16917">
    <property type="entry name" value="HATPase_UhpB-NarQ-NarX-like"/>
    <property type="match status" value="1"/>
</dbReference>
<dbReference type="Pfam" id="PF07730">
    <property type="entry name" value="HisKA_3"/>
    <property type="match status" value="1"/>
</dbReference>
<keyword evidence="4" id="KW-0812">Transmembrane</keyword>
<evidence type="ECO:0000256" key="4">
    <source>
        <dbReference type="SAM" id="Phobius"/>
    </source>
</evidence>
<reference evidence="6 8" key="1">
    <citation type="submission" date="2020-06" db="EMBL/GenBank/DDBJ databases">
        <title>Anoxygenic phototrophic Chloroflexota member uses a Type I reaction center.</title>
        <authorList>
            <person name="Tsuji J.M."/>
            <person name="Shaw N.A."/>
            <person name="Nagashima S."/>
            <person name="Venkiteswaran J."/>
            <person name="Schiff S.L."/>
            <person name="Hanada S."/>
            <person name="Tank M."/>
            <person name="Neufeld J.D."/>
        </authorList>
    </citation>
    <scope>NUCLEOTIDE SEQUENCE [LARGE SCALE GENOMIC DNA]</scope>
    <source>
        <strain evidence="6">L227-S17</strain>
    </source>
</reference>
<accession>A0A8T7M760</accession>
<keyword evidence="4" id="KW-0472">Membrane</keyword>
<dbReference type="InterPro" id="IPR011712">
    <property type="entry name" value="Sig_transdc_His_kin_sub3_dim/P"/>
</dbReference>
<feature type="transmembrane region" description="Helical" evidence="4">
    <location>
        <begin position="69"/>
        <end position="91"/>
    </location>
</feature>
<dbReference type="Proteomes" id="UP000521676">
    <property type="component" value="Unassembled WGS sequence"/>
</dbReference>
<evidence type="ECO:0000259" key="5">
    <source>
        <dbReference type="SMART" id="SM00387"/>
    </source>
</evidence>
<evidence type="ECO:0000256" key="1">
    <source>
        <dbReference type="ARBA" id="ARBA00022679"/>
    </source>
</evidence>
<name>A0A8T7M760_9CHLR</name>
<dbReference type="Proteomes" id="UP001431572">
    <property type="component" value="Chromosome 2"/>
</dbReference>
<evidence type="ECO:0000256" key="2">
    <source>
        <dbReference type="ARBA" id="ARBA00022777"/>
    </source>
</evidence>
<dbReference type="GO" id="GO:0046983">
    <property type="term" value="F:protein dimerization activity"/>
    <property type="evidence" value="ECO:0007669"/>
    <property type="project" value="InterPro"/>
</dbReference>
<dbReference type="SUPFAM" id="SSF55874">
    <property type="entry name" value="ATPase domain of HSP90 chaperone/DNA topoisomerase II/histidine kinase"/>
    <property type="match status" value="1"/>
</dbReference>
<dbReference type="InterPro" id="IPR050482">
    <property type="entry name" value="Sensor_HK_TwoCompSys"/>
</dbReference>
<dbReference type="GO" id="GO:0000155">
    <property type="term" value="F:phosphorelay sensor kinase activity"/>
    <property type="evidence" value="ECO:0007669"/>
    <property type="project" value="InterPro"/>
</dbReference>
<sequence>MQDTHSRFSAPAHHGVPFNKKAIREKQSLWFQLPLLQRILISNLLIISCSAIIGSWFTAQLAEAGSFNVVTFVIIICCATLLSGSISFFTLKSAFRPFHELQRVLTKIHAGYPRAHVALSRINDPDVREFTGALRQMLVRLEDNARVIQEDQHQLQIMTARVITAQENERKRIARELHDEASQSLTAIIMGLDAARRQARDEQQETRLGSLRDMATATLDELRKLALDLRPTMLDDLGLVPAVRWLSRGAGERANFEVKLELDRIGDTDRLPPELETCLFRITQESLTNIIKHAQATRVDIRMSRLLNDNIKLEIRDNGKGFNMSEARHKAICGGHLGLFDIEERAGLLGGKASIMSGDSGTTIQIVVPLKPHGCPF</sequence>
<dbReference type="RefSeq" id="WP_341471630.1">
    <property type="nucleotide sequence ID" value="NZ_CP128400.1"/>
</dbReference>
<dbReference type="GO" id="GO:0016020">
    <property type="term" value="C:membrane"/>
    <property type="evidence" value="ECO:0007669"/>
    <property type="project" value="InterPro"/>
</dbReference>
<dbReference type="PANTHER" id="PTHR24421">
    <property type="entry name" value="NITRATE/NITRITE SENSOR PROTEIN NARX-RELATED"/>
    <property type="match status" value="1"/>
</dbReference>
<keyword evidence="4" id="KW-1133">Transmembrane helix</keyword>
<evidence type="ECO:0000256" key="3">
    <source>
        <dbReference type="ARBA" id="ARBA00023012"/>
    </source>
</evidence>
<dbReference type="EMBL" id="JACATZ010000003">
    <property type="protein sequence ID" value="NWJ47853.1"/>
    <property type="molecule type" value="Genomic_DNA"/>
</dbReference>
<evidence type="ECO:0000313" key="8">
    <source>
        <dbReference type="Proteomes" id="UP000521676"/>
    </source>
</evidence>
<dbReference type="Gene3D" id="1.20.5.1930">
    <property type="match status" value="1"/>
</dbReference>
<dbReference type="InterPro" id="IPR036890">
    <property type="entry name" value="HATPase_C_sf"/>
</dbReference>
<keyword evidence="3" id="KW-0902">Two-component regulatory system</keyword>
<gene>
    <name evidence="6" type="ORF">HXX08_18525</name>
    <name evidence="7" type="ORF">OZ401_003387</name>
</gene>
<dbReference type="InterPro" id="IPR003594">
    <property type="entry name" value="HATPase_dom"/>
</dbReference>
<dbReference type="SMART" id="SM00387">
    <property type="entry name" value="HATPase_c"/>
    <property type="match status" value="1"/>
</dbReference>
<dbReference type="Pfam" id="PF02518">
    <property type="entry name" value="HATPase_c"/>
    <property type="match status" value="1"/>
</dbReference>
<dbReference type="Gene3D" id="3.30.565.10">
    <property type="entry name" value="Histidine kinase-like ATPase, C-terminal domain"/>
    <property type="match status" value="1"/>
</dbReference>
<organism evidence="6 8">
    <name type="scientific">Candidatus Chlorohelix allophototropha</name>
    <dbReference type="NCBI Taxonomy" id="3003348"/>
    <lineage>
        <taxon>Bacteria</taxon>
        <taxon>Bacillati</taxon>
        <taxon>Chloroflexota</taxon>
        <taxon>Chloroflexia</taxon>
        <taxon>Candidatus Chloroheliales</taxon>
        <taxon>Candidatus Chloroheliaceae</taxon>
        <taxon>Candidatus Chlorohelix</taxon>
    </lineage>
</organism>
<keyword evidence="9" id="KW-1185">Reference proteome</keyword>
<feature type="transmembrane region" description="Helical" evidence="4">
    <location>
        <begin position="35"/>
        <end position="57"/>
    </location>
</feature>
<feature type="domain" description="Histidine kinase/HSP90-like ATPase" evidence="5">
    <location>
        <begin position="274"/>
        <end position="372"/>
    </location>
</feature>
<keyword evidence="1" id="KW-0808">Transferase</keyword>
<proteinExistence type="predicted"/>
<protein>
    <submittedName>
        <fullName evidence="6">Sensor histidine kinase</fullName>
    </submittedName>
</protein>
<evidence type="ECO:0000313" key="6">
    <source>
        <dbReference type="EMBL" id="NWJ47853.1"/>
    </source>
</evidence>
<evidence type="ECO:0000313" key="9">
    <source>
        <dbReference type="Proteomes" id="UP001431572"/>
    </source>
</evidence>
<dbReference type="AlphaFoldDB" id="A0A8T7M760"/>
<keyword evidence="2 6" id="KW-0418">Kinase</keyword>
<dbReference type="EMBL" id="CP128400">
    <property type="protein sequence ID" value="WJW69757.1"/>
    <property type="molecule type" value="Genomic_DNA"/>
</dbReference>
<evidence type="ECO:0000313" key="7">
    <source>
        <dbReference type="EMBL" id="WJW69757.1"/>
    </source>
</evidence>